<feature type="compositionally biased region" description="Polar residues" evidence="5">
    <location>
        <begin position="323"/>
        <end position="339"/>
    </location>
</feature>
<evidence type="ECO:0000313" key="6">
    <source>
        <dbReference type="EMBL" id="KAG5278943.1"/>
    </source>
</evidence>
<evidence type="ECO:0000256" key="2">
    <source>
        <dbReference type="ARBA" id="ARBA00029515"/>
    </source>
</evidence>
<feature type="compositionally biased region" description="Basic and acidic residues" evidence="5">
    <location>
        <begin position="239"/>
        <end position="251"/>
    </location>
</feature>
<dbReference type="GO" id="GO:0000398">
    <property type="term" value="P:mRNA splicing, via spliceosome"/>
    <property type="evidence" value="ECO:0007669"/>
    <property type="project" value="InterPro"/>
</dbReference>
<dbReference type="GO" id="GO:0071014">
    <property type="term" value="C:post-mRNA release spliceosomal complex"/>
    <property type="evidence" value="ECO:0007669"/>
    <property type="project" value="TreeGrafter"/>
</dbReference>
<comment type="caution">
    <text evidence="6">The sequence shown here is derived from an EMBL/GenBank/DDBJ whole genome shotgun (WGS) entry which is preliminary data.</text>
</comment>
<dbReference type="Proteomes" id="UP000823561">
    <property type="component" value="Chromosome 7"/>
</dbReference>
<evidence type="ECO:0000256" key="4">
    <source>
        <dbReference type="ARBA" id="ARBA00041764"/>
    </source>
</evidence>
<sequence length="421" mass="46699">MGERKGVNKYYPPDFDPVKHGSINGYNNSHPLRERARKLSQGILIIRFEMPYNIWCDGCKNHIGMGVRYNAEKKKVGNYYTTPIYRFRMKCHLCVNYIEMQTDPANCDYVIVSGAQRKEERWDMAENEQILTTEHSEKQKLETDAMYKLDHGGKDKEKLRAALPSLNELQDHQSAWKDDFQLNSSLRRKFRVEKKVIVEQEEKDDAVRKRTNLSISLVPEKEEDKKLAALLTFQSPDSYDDRQQSKRKEISSRSWFTSPAAPPGSAAGSLLQKLSQQGKGAAATKALSSSPASSALSLVRRRTEEPRPEISAAAATTQRRSSDPGNSSTAAASCTTGGNHSHETGESTGTNLNVTQIHLEGKETFRCVNASGETTSNGVTGRWAPGGDCGTDGDHARSSCLVRSLVADYSDSDPDSDASEP</sequence>
<dbReference type="Pfam" id="PF04502">
    <property type="entry name" value="Saf4_Yju2"/>
    <property type="match status" value="1"/>
</dbReference>
<dbReference type="EMBL" id="JADWDJ010000007">
    <property type="protein sequence ID" value="KAG5278943.1"/>
    <property type="molecule type" value="Genomic_DNA"/>
</dbReference>
<keyword evidence="7" id="KW-1185">Reference proteome</keyword>
<evidence type="ECO:0000256" key="3">
    <source>
        <dbReference type="ARBA" id="ARBA00037140"/>
    </source>
</evidence>
<feature type="region of interest" description="Disordered" evidence="5">
    <location>
        <begin position="237"/>
        <end position="351"/>
    </location>
</feature>
<dbReference type="InterPro" id="IPR007590">
    <property type="entry name" value="Saf4/Yju2"/>
</dbReference>
<feature type="compositionally biased region" description="Low complexity" evidence="5">
    <location>
        <begin position="281"/>
        <end position="298"/>
    </location>
</feature>
<protein>
    <recommendedName>
        <fullName evidence="2">Probable splicing factor YJU2B</fullName>
    </recommendedName>
    <alternativeName>
        <fullName evidence="4">Coiled-coil domain-containing protein 130</fullName>
    </alternativeName>
</protein>
<proteinExistence type="inferred from homology"/>
<comment type="function">
    <text evidence="3">May be involved in mRNA splicing.</text>
</comment>
<evidence type="ECO:0000256" key="5">
    <source>
        <dbReference type="SAM" id="MobiDB-lite"/>
    </source>
</evidence>
<gene>
    <name evidence="6" type="ORF">AALO_G00104440</name>
</gene>
<dbReference type="GO" id="GO:0005684">
    <property type="term" value="C:U2-type spliceosomal complex"/>
    <property type="evidence" value="ECO:0007669"/>
    <property type="project" value="TreeGrafter"/>
</dbReference>
<accession>A0AAV6GUY5</accession>
<name>A0AAV6GUY5_9TELE</name>
<evidence type="ECO:0000313" key="7">
    <source>
        <dbReference type="Proteomes" id="UP000823561"/>
    </source>
</evidence>
<evidence type="ECO:0000256" key="1">
    <source>
        <dbReference type="ARBA" id="ARBA00005595"/>
    </source>
</evidence>
<dbReference type="AlphaFoldDB" id="A0AAV6GUY5"/>
<dbReference type="PANTHER" id="PTHR12111">
    <property type="entry name" value="SPLICING FACTOR YJU2"/>
    <property type="match status" value="1"/>
</dbReference>
<reference evidence="6" key="1">
    <citation type="submission" date="2020-10" db="EMBL/GenBank/DDBJ databases">
        <title>Chromosome-scale genome assembly of the Allis shad, Alosa alosa.</title>
        <authorList>
            <person name="Margot Z."/>
            <person name="Christophe K."/>
            <person name="Cabau C."/>
            <person name="Louis A."/>
            <person name="Berthelot C."/>
            <person name="Parey E."/>
            <person name="Roest Crollius H."/>
            <person name="Montfort J."/>
            <person name="Robinson-Rechavi M."/>
            <person name="Bucao C."/>
            <person name="Bouchez O."/>
            <person name="Gislard M."/>
            <person name="Lluch J."/>
            <person name="Milhes M."/>
            <person name="Lampietro C."/>
            <person name="Lopez Roques C."/>
            <person name="Donnadieu C."/>
            <person name="Braasch I."/>
            <person name="Desvignes T."/>
            <person name="Postlethwait J."/>
            <person name="Bobe J."/>
            <person name="Guiguen Y."/>
        </authorList>
    </citation>
    <scope>NUCLEOTIDE SEQUENCE</scope>
    <source>
        <strain evidence="6">M-15738</strain>
        <tissue evidence="6">Blood</tissue>
    </source>
</reference>
<comment type="similarity">
    <text evidence="1">Belongs to the CWC16 family.</text>
</comment>
<organism evidence="6 7">
    <name type="scientific">Alosa alosa</name>
    <name type="common">allis shad</name>
    <dbReference type="NCBI Taxonomy" id="278164"/>
    <lineage>
        <taxon>Eukaryota</taxon>
        <taxon>Metazoa</taxon>
        <taxon>Chordata</taxon>
        <taxon>Craniata</taxon>
        <taxon>Vertebrata</taxon>
        <taxon>Euteleostomi</taxon>
        <taxon>Actinopterygii</taxon>
        <taxon>Neopterygii</taxon>
        <taxon>Teleostei</taxon>
        <taxon>Clupei</taxon>
        <taxon>Clupeiformes</taxon>
        <taxon>Clupeoidei</taxon>
        <taxon>Clupeidae</taxon>
        <taxon>Alosa</taxon>
    </lineage>
</organism>
<dbReference type="PANTHER" id="PTHR12111:SF2">
    <property type="entry name" value="SPLICING FACTOR YJU2B-RELATED"/>
    <property type="match status" value="1"/>
</dbReference>